<dbReference type="PANTHER" id="PTHR47260:SF1">
    <property type="entry name" value="UPF0644 PROTEIN PB2B4.06"/>
    <property type="match status" value="1"/>
</dbReference>
<evidence type="ECO:0000313" key="2">
    <source>
        <dbReference type="EMBL" id="KAF2104909.1"/>
    </source>
</evidence>
<evidence type="ECO:0000259" key="1">
    <source>
        <dbReference type="Pfam" id="PF03061"/>
    </source>
</evidence>
<name>A0A9P4IPJ2_9PEZI</name>
<keyword evidence="3" id="KW-1185">Reference proteome</keyword>
<proteinExistence type="predicted"/>
<organism evidence="2 3">
    <name type="scientific">Rhizodiscina lignyota</name>
    <dbReference type="NCBI Taxonomy" id="1504668"/>
    <lineage>
        <taxon>Eukaryota</taxon>
        <taxon>Fungi</taxon>
        <taxon>Dikarya</taxon>
        <taxon>Ascomycota</taxon>
        <taxon>Pezizomycotina</taxon>
        <taxon>Dothideomycetes</taxon>
        <taxon>Pleosporomycetidae</taxon>
        <taxon>Aulographales</taxon>
        <taxon>Rhizodiscinaceae</taxon>
        <taxon>Rhizodiscina</taxon>
    </lineage>
</organism>
<dbReference type="OrthoDB" id="506431at2759"/>
<accession>A0A9P4IPJ2</accession>
<evidence type="ECO:0000313" key="3">
    <source>
        <dbReference type="Proteomes" id="UP000799772"/>
    </source>
</evidence>
<reference evidence="2" key="1">
    <citation type="journal article" date="2020" name="Stud. Mycol.">
        <title>101 Dothideomycetes genomes: a test case for predicting lifestyles and emergence of pathogens.</title>
        <authorList>
            <person name="Haridas S."/>
            <person name="Albert R."/>
            <person name="Binder M."/>
            <person name="Bloem J."/>
            <person name="Labutti K."/>
            <person name="Salamov A."/>
            <person name="Andreopoulos B."/>
            <person name="Baker S."/>
            <person name="Barry K."/>
            <person name="Bills G."/>
            <person name="Bluhm B."/>
            <person name="Cannon C."/>
            <person name="Castanera R."/>
            <person name="Culley D."/>
            <person name="Daum C."/>
            <person name="Ezra D."/>
            <person name="Gonzalez J."/>
            <person name="Henrissat B."/>
            <person name="Kuo A."/>
            <person name="Liang C."/>
            <person name="Lipzen A."/>
            <person name="Lutzoni F."/>
            <person name="Magnuson J."/>
            <person name="Mondo S."/>
            <person name="Nolan M."/>
            <person name="Ohm R."/>
            <person name="Pangilinan J."/>
            <person name="Park H.-J."/>
            <person name="Ramirez L."/>
            <person name="Alfaro M."/>
            <person name="Sun H."/>
            <person name="Tritt A."/>
            <person name="Yoshinaga Y."/>
            <person name="Zwiers L.-H."/>
            <person name="Turgeon B."/>
            <person name="Goodwin S."/>
            <person name="Spatafora J."/>
            <person name="Crous P."/>
            <person name="Grigoriev I."/>
        </authorList>
    </citation>
    <scope>NUCLEOTIDE SEQUENCE</scope>
    <source>
        <strain evidence="2">CBS 133067</strain>
    </source>
</reference>
<dbReference type="InterPro" id="IPR052061">
    <property type="entry name" value="PTE-AB_protein"/>
</dbReference>
<dbReference type="InterPro" id="IPR006683">
    <property type="entry name" value="Thioestr_dom"/>
</dbReference>
<dbReference type="AlphaFoldDB" id="A0A9P4IPJ2"/>
<dbReference type="InterPro" id="IPR029069">
    <property type="entry name" value="HotDog_dom_sf"/>
</dbReference>
<dbReference type="PANTHER" id="PTHR47260">
    <property type="entry name" value="UPF0644 PROTEIN PB2B4.06"/>
    <property type="match status" value="1"/>
</dbReference>
<protein>
    <recommendedName>
        <fullName evidence="1">Thioesterase domain-containing protein</fullName>
    </recommendedName>
</protein>
<dbReference type="Proteomes" id="UP000799772">
    <property type="component" value="Unassembled WGS sequence"/>
</dbReference>
<dbReference type="Pfam" id="PF03061">
    <property type="entry name" value="4HBT"/>
    <property type="match status" value="1"/>
</dbReference>
<dbReference type="CDD" id="cd03443">
    <property type="entry name" value="PaaI_thioesterase"/>
    <property type="match status" value="1"/>
</dbReference>
<dbReference type="Gene3D" id="3.10.129.10">
    <property type="entry name" value="Hotdog Thioesterase"/>
    <property type="match status" value="1"/>
</dbReference>
<feature type="domain" description="Thioesterase" evidence="1">
    <location>
        <begin position="106"/>
        <end position="156"/>
    </location>
</feature>
<comment type="caution">
    <text evidence="2">The sequence shown here is derived from an EMBL/GenBank/DDBJ whole genome shotgun (WGS) entry which is preliminary data.</text>
</comment>
<gene>
    <name evidence="2" type="ORF">NA57DRAFT_71110</name>
</gene>
<dbReference type="EMBL" id="ML978121">
    <property type="protein sequence ID" value="KAF2104909.1"/>
    <property type="molecule type" value="Genomic_DNA"/>
</dbReference>
<dbReference type="SUPFAM" id="SSF54637">
    <property type="entry name" value="Thioesterase/thiol ester dehydrase-isomerase"/>
    <property type="match status" value="1"/>
</dbReference>
<sequence>MVAQEPERLQRADVPPDVAQRLRKIPWCAEILDDPSLISIYTYSRERKESTEDSLIAETFKSKDTIHTWETFYRYHKPSSDKNGPIGETITILGFGSGLNGHPKLLHGGTVAAVMDEVITYLGGRHNSPGMSGYTAFLKVDYKKPIPTPCTVLLRVIMEGRSAGRKQWLRGTLEDGNGVILATGESLVVEVPKNATKL</sequence>